<reference evidence="2 3" key="1">
    <citation type="submission" date="2020-04" db="EMBL/GenBank/DDBJ databases">
        <title>Draft genome of Pyxidicoccus fallax type strain.</title>
        <authorList>
            <person name="Whitworth D.E."/>
        </authorList>
    </citation>
    <scope>NUCLEOTIDE SEQUENCE [LARGE SCALE GENOMIC DNA]</scope>
    <source>
        <strain evidence="2 3">DSM 14698</strain>
    </source>
</reference>
<dbReference type="Proteomes" id="UP000518300">
    <property type="component" value="Unassembled WGS sequence"/>
</dbReference>
<keyword evidence="3" id="KW-1185">Reference proteome</keyword>
<comment type="caution">
    <text evidence="2">The sequence shown here is derived from an EMBL/GenBank/DDBJ whole genome shotgun (WGS) entry which is preliminary data.</text>
</comment>
<accession>A0A848LYE0</accession>
<proteinExistence type="predicted"/>
<dbReference type="InterPro" id="IPR036280">
    <property type="entry name" value="Multihaem_cyt_sf"/>
</dbReference>
<evidence type="ECO:0000313" key="3">
    <source>
        <dbReference type="Proteomes" id="UP000518300"/>
    </source>
</evidence>
<dbReference type="AlphaFoldDB" id="A0A848LYE0"/>
<keyword evidence="1" id="KW-0732">Signal</keyword>
<dbReference type="CDD" id="cd08168">
    <property type="entry name" value="Cytochrom_C3"/>
    <property type="match status" value="1"/>
</dbReference>
<sequence length="634" mass="69282">MKPPFKRLFLSLLVLAHAAGCNLLDTSDAEGTRGRGARAFDPYASSASGAISLTLLSFKGCAILPNGSPVTKGNLALPEYPATCHDLTAGYPLSPDRAEPTARMTVTAGELYFLREFSVMDAVSGEHTDYTDRRKAAAWASRVSDFKDLDWSGLTIGQDDWRQMDLGAFRRETFYENAAWMLSTDDTLTLDVLDADGNVRVSQTYLRTDFLSESSSAGRTRVSFTVGSIARPTFPGDPVAVPAYEGEDINYTSAVKVSFANSTNPFKSFAMPALNGEGVIRVTWSLLPKKPFLFPVTFVPKRELPSTCFELGADGLPTDVPTTCGFGLTQKLQLARPQNGNYHQPGESVDFVVSLQDGDGHALHPRDSMPSYADYMYSGTSNGLAYFNSYMLVNWRDSSTSESGFKVVGPLQDLKVVNGAHTPPYFAYPEASEPAYYVHPAAPFRPGGADHRPPTRYSVKLPENAKPGTYAILLKGHRDFMGERLSRMDPFFFQVGQTQPTTYPGRIGNCQVCHNGANSLSNVHHGVSVDHVETCKTCHHDESVGHVSDFMHKIHMNSRKYAQNKGDCTLCHLTRESTLRPSLIACAGCHPGTHGDEYKDLEFEPLSSPTSIYGNCANACHVTTPPAEHVLPAR</sequence>
<organism evidence="2 3">
    <name type="scientific">Pyxidicoccus fallax</name>
    <dbReference type="NCBI Taxonomy" id="394095"/>
    <lineage>
        <taxon>Bacteria</taxon>
        <taxon>Pseudomonadati</taxon>
        <taxon>Myxococcota</taxon>
        <taxon>Myxococcia</taxon>
        <taxon>Myxococcales</taxon>
        <taxon>Cystobacterineae</taxon>
        <taxon>Myxococcaceae</taxon>
        <taxon>Pyxidicoccus</taxon>
    </lineage>
</organism>
<feature type="chain" id="PRO_5032959942" description="Lipoprotein" evidence="1">
    <location>
        <begin position="19"/>
        <end position="634"/>
    </location>
</feature>
<protein>
    <recommendedName>
        <fullName evidence="4">Lipoprotein</fullName>
    </recommendedName>
</protein>
<dbReference type="SUPFAM" id="SSF48695">
    <property type="entry name" value="Multiheme cytochromes"/>
    <property type="match status" value="1"/>
</dbReference>
<feature type="signal peptide" evidence="1">
    <location>
        <begin position="1"/>
        <end position="18"/>
    </location>
</feature>
<dbReference type="EMBL" id="JABBJJ010000536">
    <property type="protein sequence ID" value="NMO23127.1"/>
    <property type="molecule type" value="Genomic_DNA"/>
</dbReference>
<gene>
    <name evidence="2" type="ORF">HG543_50945</name>
</gene>
<evidence type="ECO:0000256" key="1">
    <source>
        <dbReference type="SAM" id="SignalP"/>
    </source>
</evidence>
<evidence type="ECO:0000313" key="2">
    <source>
        <dbReference type="EMBL" id="NMO23127.1"/>
    </source>
</evidence>
<name>A0A848LYE0_9BACT</name>
<evidence type="ECO:0008006" key="4">
    <source>
        <dbReference type="Google" id="ProtNLM"/>
    </source>
</evidence>